<keyword evidence="1" id="KW-0472">Membrane</keyword>
<gene>
    <name evidence="2" type="ORF">AEK19_MT0339</name>
</gene>
<organism evidence="2">
    <name type="scientific">Utricularia reniformis</name>
    <dbReference type="NCBI Taxonomy" id="192314"/>
    <lineage>
        <taxon>Eukaryota</taxon>
        <taxon>Viridiplantae</taxon>
        <taxon>Streptophyta</taxon>
        <taxon>Embryophyta</taxon>
        <taxon>Tracheophyta</taxon>
        <taxon>Spermatophyta</taxon>
        <taxon>Magnoliopsida</taxon>
        <taxon>eudicotyledons</taxon>
        <taxon>Gunneridae</taxon>
        <taxon>Pentapetalae</taxon>
        <taxon>asterids</taxon>
        <taxon>lamiids</taxon>
        <taxon>Lamiales</taxon>
        <taxon>Lentibulariaceae</taxon>
        <taxon>Utricularia</taxon>
    </lineage>
</organism>
<dbReference type="AlphaFoldDB" id="A0A1Y0AZQ4"/>
<dbReference type="EMBL" id="KY774314">
    <property type="protein sequence ID" value="ART30611.1"/>
    <property type="molecule type" value="Genomic_DNA"/>
</dbReference>
<keyword evidence="1" id="KW-1133">Transmembrane helix</keyword>
<sequence length="81" mass="9642">MYHLVCILFIIYARNRKRNTISDVFLVLIIRLFGAFTLYHGWHFILFLITLWNNWGCPMDFLLGVNDVSLLPILQTKPTNW</sequence>
<accession>A0A1Y0AZQ4</accession>
<evidence type="ECO:0000313" key="2">
    <source>
        <dbReference type="EMBL" id="ART30611.1"/>
    </source>
</evidence>
<proteinExistence type="predicted"/>
<name>A0A1Y0AZQ4_9LAMI</name>
<keyword evidence="1" id="KW-0812">Transmembrane</keyword>
<feature type="transmembrane region" description="Helical" evidence="1">
    <location>
        <begin position="24"/>
        <end position="52"/>
    </location>
</feature>
<reference evidence="2" key="1">
    <citation type="submission" date="2017-03" db="EMBL/GenBank/DDBJ databases">
        <title>The mitochondrial genome of the carnivorous plant Utricularia reniformis (Lentibulariaceae): structure, comparative analysis and evolutionary landmarks.</title>
        <authorList>
            <person name="Silva S.R."/>
            <person name="Alvarenga D.O."/>
            <person name="Michael T.P."/>
            <person name="Miranda V.F.O."/>
            <person name="Varani A.M."/>
        </authorList>
    </citation>
    <scope>NUCLEOTIDE SEQUENCE</scope>
</reference>
<geneLocation type="mitochondrion" evidence="2"/>
<evidence type="ECO:0000256" key="1">
    <source>
        <dbReference type="SAM" id="Phobius"/>
    </source>
</evidence>
<protein>
    <submittedName>
        <fullName evidence="2">Uncharacterized protein</fullName>
    </submittedName>
</protein>
<keyword evidence="2" id="KW-0496">Mitochondrion</keyword>